<evidence type="ECO:0000313" key="1">
    <source>
        <dbReference type="EMBL" id="CUS31713.1"/>
    </source>
</evidence>
<evidence type="ECO:0008006" key="3">
    <source>
        <dbReference type="Google" id="ProtNLM"/>
    </source>
</evidence>
<dbReference type="GO" id="GO:0004190">
    <property type="term" value="F:aspartic-type endopeptidase activity"/>
    <property type="evidence" value="ECO:0007669"/>
    <property type="project" value="InterPro"/>
</dbReference>
<sequence length="311" mass="34497">MLILFTVGAPSWGQDSDVQARPRVELSLRSWLFTAGETRWSHDASGLNPTLGDPTSELKYKDTDTHLVGLGAKAHLNRRLFLEGEFGLSVDFDRGTLIDDDYSAGQRLFSRTSSGITGKGTWYFNGNVGYRAAELPNERGHLDVLAGFQYWRTAYEATGFNRVVCDSSVLSCIPPASAFPAIKNTAHWITPLQIGGQLEYRIVRRVSAHVKMLFSPASIVYNEDIHFQRSDLEQDPSFSMWGVGVSATVEPTVKIMLTRHLALVGGYRVMWSRAYYGRWEVHGLGTGSETAPLTEFQTLRHGVTVALSASF</sequence>
<gene>
    <name evidence="1" type="ORF">COMA2_10251</name>
</gene>
<dbReference type="AlphaFoldDB" id="A0A0S4L227"/>
<dbReference type="SUPFAM" id="SSF69917">
    <property type="entry name" value="OMPT-like"/>
    <property type="match status" value="1"/>
</dbReference>
<accession>A0A0S4L227</accession>
<dbReference type="STRING" id="1742973.COMA2_10251"/>
<name>A0A0S4L227_9BACT</name>
<organism evidence="1 2">
    <name type="scientific">Candidatus Nitrospira nitrificans</name>
    <dbReference type="NCBI Taxonomy" id="1742973"/>
    <lineage>
        <taxon>Bacteria</taxon>
        <taxon>Pseudomonadati</taxon>
        <taxon>Nitrospirota</taxon>
        <taxon>Nitrospiria</taxon>
        <taxon>Nitrospirales</taxon>
        <taxon>Nitrospiraceae</taxon>
        <taxon>Nitrospira</taxon>
    </lineage>
</organism>
<protein>
    <recommendedName>
        <fullName evidence="3">Protochlamydia outer membrane protein domain-containing protein</fullName>
    </recommendedName>
</protein>
<keyword evidence="2" id="KW-1185">Reference proteome</keyword>
<dbReference type="InterPro" id="IPR053724">
    <property type="entry name" value="OMP_A26_sf"/>
</dbReference>
<dbReference type="EMBL" id="CZPZ01000001">
    <property type="protein sequence ID" value="CUS31713.1"/>
    <property type="molecule type" value="Genomic_DNA"/>
</dbReference>
<dbReference type="Proteomes" id="UP000198736">
    <property type="component" value="Unassembled WGS sequence"/>
</dbReference>
<dbReference type="Gene3D" id="2.40.128.90">
    <property type="entry name" value="OMPT-like"/>
    <property type="match status" value="1"/>
</dbReference>
<reference evidence="2" key="1">
    <citation type="submission" date="2015-10" db="EMBL/GenBank/DDBJ databases">
        <authorList>
            <person name="Luecker S."/>
            <person name="Luecker S."/>
        </authorList>
    </citation>
    <scope>NUCLEOTIDE SEQUENCE [LARGE SCALE GENOMIC DNA]</scope>
</reference>
<dbReference type="InterPro" id="IPR020080">
    <property type="entry name" value="OM_adhesin/peptidase_omptin"/>
</dbReference>
<evidence type="ECO:0000313" key="2">
    <source>
        <dbReference type="Proteomes" id="UP000198736"/>
    </source>
</evidence>
<proteinExistence type="predicted"/>